<dbReference type="PROSITE" id="PS00455">
    <property type="entry name" value="AMP_BINDING"/>
    <property type="match status" value="1"/>
</dbReference>
<dbReference type="SUPFAM" id="SSF56801">
    <property type="entry name" value="Acetyl-CoA synthetase-like"/>
    <property type="match status" value="1"/>
</dbReference>
<dbReference type="InterPro" id="IPR025110">
    <property type="entry name" value="AMP-bd_C"/>
</dbReference>
<dbReference type="InterPro" id="IPR045851">
    <property type="entry name" value="AMP-bd_C_sf"/>
</dbReference>
<feature type="domain" description="AMP-binding enzyme C-terminal" evidence="4">
    <location>
        <begin position="427"/>
        <end position="500"/>
    </location>
</feature>
<dbReference type="CDD" id="cd05936">
    <property type="entry name" value="FC-FACS_FadD_like"/>
    <property type="match status" value="1"/>
</dbReference>
<evidence type="ECO:0000259" key="4">
    <source>
        <dbReference type="Pfam" id="PF13193"/>
    </source>
</evidence>
<dbReference type="InterPro" id="IPR000873">
    <property type="entry name" value="AMP-dep_synth/lig_dom"/>
</dbReference>
<organism evidence="5 6">
    <name type="scientific">Thioflavicoccus mobilis 8321</name>
    <dbReference type="NCBI Taxonomy" id="765912"/>
    <lineage>
        <taxon>Bacteria</taxon>
        <taxon>Pseudomonadati</taxon>
        <taxon>Pseudomonadota</taxon>
        <taxon>Gammaproteobacteria</taxon>
        <taxon>Chromatiales</taxon>
        <taxon>Chromatiaceae</taxon>
        <taxon>Thioflavicoccus</taxon>
    </lineage>
</organism>
<dbReference type="PANTHER" id="PTHR43201:SF5">
    <property type="entry name" value="MEDIUM-CHAIN ACYL-COA LIGASE ACSF2, MITOCHONDRIAL"/>
    <property type="match status" value="1"/>
</dbReference>
<proteinExistence type="inferred from homology"/>
<dbReference type="Gene3D" id="3.30.300.30">
    <property type="match status" value="1"/>
</dbReference>
<evidence type="ECO:0000256" key="1">
    <source>
        <dbReference type="ARBA" id="ARBA00006432"/>
    </source>
</evidence>
<dbReference type="HOGENOM" id="CLU_000022_59_10_6"/>
<dbReference type="RefSeq" id="WP_015279436.1">
    <property type="nucleotide sequence ID" value="NC_019940.1"/>
</dbReference>
<dbReference type="PATRIC" id="fig|765912.4.peg.413"/>
<reference evidence="5 6" key="1">
    <citation type="submission" date="2011-09" db="EMBL/GenBank/DDBJ databases">
        <title>Complete sequence of chromosome of Thioflavicoccus mobilis 8321.</title>
        <authorList>
            <consortium name="US DOE Joint Genome Institute"/>
            <person name="Lucas S."/>
            <person name="Han J."/>
            <person name="Lapidus A."/>
            <person name="Cheng J.-F."/>
            <person name="Goodwin L."/>
            <person name="Pitluck S."/>
            <person name="Peters L."/>
            <person name="Ovchinnikova G."/>
            <person name="Lu M."/>
            <person name="Detter J.C."/>
            <person name="Han C."/>
            <person name="Tapia R."/>
            <person name="Land M."/>
            <person name="Hauser L."/>
            <person name="Kyrpides N."/>
            <person name="Ivanova N."/>
            <person name="Pagani I."/>
            <person name="Vogl K."/>
            <person name="Liu Z."/>
            <person name="Imhoff J."/>
            <person name="Thiel V."/>
            <person name="Frigaard N.-U."/>
            <person name="Bryant D."/>
            <person name="Woyke T."/>
        </authorList>
    </citation>
    <scope>NUCLEOTIDE SEQUENCE [LARGE SCALE GENOMIC DNA]</scope>
    <source>
        <strain evidence="5 6">8321</strain>
    </source>
</reference>
<accession>L0GRA4</accession>
<dbReference type="InterPro" id="IPR042099">
    <property type="entry name" value="ANL_N_sf"/>
</dbReference>
<dbReference type="Gene3D" id="3.40.50.12780">
    <property type="entry name" value="N-terminal domain of ligase-like"/>
    <property type="match status" value="1"/>
</dbReference>
<dbReference type="NCBIfam" id="NF004837">
    <property type="entry name" value="PRK06187.1"/>
    <property type="match status" value="1"/>
</dbReference>
<dbReference type="PANTHER" id="PTHR43201">
    <property type="entry name" value="ACYL-COA SYNTHETASE"/>
    <property type="match status" value="1"/>
</dbReference>
<dbReference type="Proteomes" id="UP000010816">
    <property type="component" value="Chromosome"/>
</dbReference>
<dbReference type="GO" id="GO:0006631">
    <property type="term" value="P:fatty acid metabolic process"/>
    <property type="evidence" value="ECO:0007669"/>
    <property type="project" value="TreeGrafter"/>
</dbReference>
<evidence type="ECO:0000313" key="6">
    <source>
        <dbReference type="Proteomes" id="UP000010816"/>
    </source>
</evidence>
<evidence type="ECO:0000313" key="5">
    <source>
        <dbReference type="EMBL" id="AGA89288.1"/>
    </source>
</evidence>
<evidence type="ECO:0000256" key="2">
    <source>
        <dbReference type="ARBA" id="ARBA00022598"/>
    </source>
</evidence>
<protein>
    <submittedName>
        <fullName evidence="5">Acyl-CoA synthetase (AMP-forming)/AMP-acid ligase II</fullName>
    </submittedName>
</protein>
<evidence type="ECO:0000259" key="3">
    <source>
        <dbReference type="Pfam" id="PF00501"/>
    </source>
</evidence>
<feature type="domain" description="AMP-dependent synthetase/ligase" evidence="3">
    <location>
        <begin position="17"/>
        <end position="376"/>
    </location>
</feature>
<keyword evidence="6" id="KW-1185">Reference proteome</keyword>
<dbReference type="eggNOG" id="COG0318">
    <property type="taxonomic scope" value="Bacteria"/>
</dbReference>
<dbReference type="InterPro" id="IPR020845">
    <property type="entry name" value="AMP-binding_CS"/>
</dbReference>
<dbReference type="Pfam" id="PF13193">
    <property type="entry name" value="AMP-binding_C"/>
    <property type="match status" value="1"/>
</dbReference>
<dbReference type="KEGG" id="tmb:Thimo_0427"/>
<dbReference type="EMBL" id="CP003051">
    <property type="protein sequence ID" value="AGA89288.1"/>
    <property type="molecule type" value="Genomic_DNA"/>
</dbReference>
<dbReference type="AlphaFoldDB" id="L0GRA4"/>
<dbReference type="STRING" id="765912.Thimo_0427"/>
<dbReference type="Pfam" id="PF00501">
    <property type="entry name" value="AMP-binding"/>
    <property type="match status" value="1"/>
</dbReference>
<keyword evidence="2 5" id="KW-0436">Ligase</keyword>
<dbReference type="GO" id="GO:0031956">
    <property type="term" value="F:medium-chain fatty acid-CoA ligase activity"/>
    <property type="evidence" value="ECO:0007669"/>
    <property type="project" value="TreeGrafter"/>
</dbReference>
<comment type="similarity">
    <text evidence="1">Belongs to the ATP-dependent AMP-binding enzyme family.</text>
</comment>
<gene>
    <name evidence="5" type="ORF">Thimo_0427</name>
</gene>
<name>L0GRA4_9GAMM</name>
<sequence length="522" mass="55115">MSSSSDGAAGGIPEAFRVAARRGADAPCIVGDFPVWTFARLDRASDRVAAGLAAGGIAHGERVGLLCPNGPEFAVLYLGILKAGAIVVPLNLRLSPKELAFILADAGAAAFCWAEELADLAEHSALAALEVPVRVRIAATVAGGGSLLTGLPDVPGEPPERSCAPQDAAAILYTSGTTGRPKGAVLTHGNLVSNARAVALALGLRTGEDRILVVLPMFHAFAATVGMLAPLLHGAALVPLPRFEPVLVSDTIATHGATVFLGVPSMYHLLLRAAEQAAGQWRSVRFCVSGGAALPQALLRAFEARFGVPVLEGDGPTECSPVTCVNPVAGVRKPGSVGLPLPGVEMSIRDPAGAPLPVGEFGEVCVRGPNVMRGYWRLPEATREAFFDDWFRTGDLGYRDEDGYFYLVDRLKDMIITNGANVYPRMIEEVLYRHPAILEAAVVGEPHRLHGEVPVAHVVAPGADLREADLRAWCRDSLGAYEVPRRFVFCETLPKNAAGKILKRELRRGGEVERGVDLPTGP</sequence>